<keyword evidence="1" id="KW-0472">Membrane</keyword>
<evidence type="ECO:0000256" key="1">
    <source>
        <dbReference type="SAM" id="Phobius"/>
    </source>
</evidence>
<sequence length="175" mass="18698">MGDLTVSWSPLDAPPHAPIRKLLAVLVALLSATIVLAGCAGGAKSMTPEETQKDALALLDHTTTSTDLDWSSPGDPASKKCSEGVRYQYMVHAPVTSKQTELADSLAEFWRSKGLQVERSQQEFGAKYGTVYAATAKADGKAGAAFEITNGNALLYVNSRCVAGSPDDEQQPWRR</sequence>
<accession>A0A9Q2ZPE3</accession>
<gene>
    <name evidence="2" type="ORF">KK103_17415</name>
</gene>
<proteinExistence type="predicted"/>
<keyword evidence="1" id="KW-0812">Transmembrane</keyword>
<name>A0A9Q2ZPE3_9MICO</name>
<keyword evidence="1" id="KW-1133">Transmembrane helix</keyword>
<comment type="caution">
    <text evidence="2">The sequence shown here is derived from an EMBL/GenBank/DDBJ whole genome shotgun (WGS) entry which is preliminary data.</text>
</comment>
<evidence type="ECO:0000313" key="2">
    <source>
        <dbReference type="EMBL" id="MBT1543544.1"/>
    </source>
</evidence>
<dbReference type="RefSeq" id="WP_214563682.1">
    <property type="nucleotide sequence ID" value="NZ_JAHEWX010000036.1"/>
</dbReference>
<dbReference type="Proteomes" id="UP000709437">
    <property type="component" value="Unassembled WGS sequence"/>
</dbReference>
<dbReference type="AlphaFoldDB" id="A0A9Q2ZPE3"/>
<evidence type="ECO:0000313" key="3">
    <source>
        <dbReference type="Proteomes" id="UP000709437"/>
    </source>
</evidence>
<protein>
    <submittedName>
        <fullName evidence="2">Uncharacterized protein</fullName>
    </submittedName>
</protein>
<reference evidence="2" key="1">
    <citation type="submission" date="2021-05" db="EMBL/GenBank/DDBJ databases">
        <title>Whole genome sequence of Curtobacterium flaccumfaciens pv. flaccumfaciens strain CFBP 3417.</title>
        <authorList>
            <person name="Osdaghi E."/>
            <person name="Taghouti G."/>
            <person name="Portier P."/>
            <person name="Fazliarab A."/>
            <person name="Taghavi S.M."/>
            <person name="Briand M."/>
            <person name="Le-Saux M."/>
            <person name="Jacques M.-A."/>
        </authorList>
    </citation>
    <scope>NUCLEOTIDE SEQUENCE</scope>
    <source>
        <strain evidence="2">CFBP 3417</strain>
    </source>
</reference>
<organism evidence="2 3">
    <name type="scientific">Curtobacterium flaccumfaciens pv. flaccumfaciens</name>
    <dbReference type="NCBI Taxonomy" id="138532"/>
    <lineage>
        <taxon>Bacteria</taxon>
        <taxon>Bacillati</taxon>
        <taxon>Actinomycetota</taxon>
        <taxon>Actinomycetes</taxon>
        <taxon>Micrococcales</taxon>
        <taxon>Microbacteriaceae</taxon>
        <taxon>Curtobacterium</taxon>
    </lineage>
</organism>
<dbReference type="EMBL" id="JAHEWX010000036">
    <property type="protein sequence ID" value="MBT1543544.1"/>
    <property type="molecule type" value="Genomic_DNA"/>
</dbReference>
<feature type="transmembrane region" description="Helical" evidence="1">
    <location>
        <begin position="22"/>
        <end position="43"/>
    </location>
</feature>